<dbReference type="AlphaFoldDB" id="A0AAQ2Q8C1"/>
<accession>A0AAQ2Q8C1</accession>
<dbReference type="EMBL" id="CP087830">
    <property type="protein sequence ID" value="UZA04000.1"/>
    <property type="molecule type" value="Genomic_DNA"/>
</dbReference>
<dbReference type="Proteomes" id="UP001163283">
    <property type="component" value="Chromosome"/>
</dbReference>
<dbReference type="GeneID" id="77189170"/>
<reference evidence="2 3" key="1">
    <citation type="journal article" date="2022" name="BMC Microbiol.">
        <title>Whole genome sequencing of Moraxella bovis strains from North America reveals two genotypes with different genetic determinants.</title>
        <authorList>
            <person name="Wynn E.L."/>
            <person name="Hille M.M."/>
            <person name="Loy J.D."/>
            <person name="Schuller G."/>
            <person name="Kuhn K.L."/>
            <person name="Dickey A.M."/>
            <person name="Bono J.L."/>
            <person name="Clawson M.L."/>
        </authorList>
    </citation>
    <scope>NUCLEOTIDE SEQUENCE [LARGE SCALE GENOMIC DNA]</scope>
    <source>
        <strain evidence="1">SAM102599</strain>
        <strain evidence="2 3">SAM57978</strain>
    </source>
</reference>
<dbReference type="Pfam" id="PF16459">
    <property type="entry name" value="Phage_TAC_13"/>
    <property type="match status" value="1"/>
</dbReference>
<keyword evidence="4" id="KW-1185">Reference proteome</keyword>
<proteinExistence type="predicted"/>
<evidence type="ECO:0000313" key="3">
    <source>
        <dbReference type="Proteomes" id="UP001163283"/>
    </source>
</evidence>
<dbReference type="InterPro" id="IPR024410">
    <property type="entry name" value="Phage_TAC_12"/>
</dbReference>
<organism evidence="2 3">
    <name type="scientific">Moraxella bovis</name>
    <dbReference type="NCBI Taxonomy" id="476"/>
    <lineage>
        <taxon>Bacteria</taxon>
        <taxon>Pseudomonadati</taxon>
        <taxon>Pseudomonadota</taxon>
        <taxon>Gammaproteobacteria</taxon>
        <taxon>Moraxellales</taxon>
        <taxon>Moraxellaceae</taxon>
        <taxon>Moraxella</taxon>
    </lineage>
</organism>
<dbReference type="Proteomes" id="UP001163632">
    <property type="component" value="Chromosome"/>
</dbReference>
<gene>
    <name evidence="1" type="ORF">LP092_04445</name>
    <name evidence="2" type="ORF">LP129_04850</name>
</gene>
<evidence type="ECO:0000313" key="1">
    <source>
        <dbReference type="EMBL" id="UZA04000.1"/>
    </source>
</evidence>
<name>A0AAQ2Q8C1_MORBO</name>
<evidence type="ECO:0000313" key="2">
    <source>
        <dbReference type="EMBL" id="UZA52473.1"/>
    </source>
</evidence>
<dbReference type="KEGG" id="mboi:DQF64_04565"/>
<dbReference type="EMBL" id="CP087781">
    <property type="protein sequence ID" value="UZA52473.1"/>
    <property type="molecule type" value="Genomic_DNA"/>
</dbReference>
<dbReference type="RefSeq" id="WP_112741986.1">
    <property type="nucleotide sequence ID" value="NZ_CP030241.1"/>
</dbReference>
<sequence>MSKAKLASALLAGLAVIDEPKKINIPEFNGDLYIRQLTVQDQEQIATHIKKDEGHNMALSFVFGVCDEKGERLFGIDDLDKISQLNFKGVYSVIKEINKLNGLDEKSETQEKNS</sequence>
<protein>
    <submittedName>
        <fullName evidence="2">Phage tail assembly chaperone family protein, TAC</fullName>
    </submittedName>
</protein>
<evidence type="ECO:0000313" key="4">
    <source>
        <dbReference type="Proteomes" id="UP001163632"/>
    </source>
</evidence>